<feature type="compositionally biased region" description="Low complexity" evidence="1">
    <location>
        <begin position="412"/>
        <end position="430"/>
    </location>
</feature>
<feature type="compositionally biased region" description="Polar residues" evidence="1">
    <location>
        <begin position="282"/>
        <end position="297"/>
    </location>
</feature>
<proteinExistence type="predicted"/>
<feature type="compositionally biased region" description="Polar residues" evidence="1">
    <location>
        <begin position="219"/>
        <end position="234"/>
    </location>
</feature>
<gene>
    <name evidence="2" type="ORF">BT62DRAFT_83715</name>
</gene>
<dbReference type="EMBL" id="MU250533">
    <property type="protein sequence ID" value="KAG7446729.1"/>
    <property type="molecule type" value="Genomic_DNA"/>
</dbReference>
<reference evidence="2" key="1">
    <citation type="submission" date="2020-11" db="EMBL/GenBank/DDBJ databases">
        <title>Adaptations for nitrogen fixation in a non-lichenized fungal sporocarp promotes dispersal by wood-feeding termites.</title>
        <authorList>
            <consortium name="DOE Joint Genome Institute"/>
            <person name="Koch R.A."/>
            <person name="Yoon G."/>
            <person name="Arayal U."/>
            <person name="Lail K."/>
            <person name="Amirebrahimi M."/>
            <person name="Labutti K."/>
            <person name="Lipzen A."/>
            <person name="Riley R."/>
            <person name="Barry K."/>
            <person name="Henrissat B."/>
            <person name="Grigoriev I.V."/>
            <person name="Herr J.R."/>
            <person name="Aime M.C."/>
        </authorList>
    </citation>
    <scope>NUCLEOTIDE SEQUENCE</scope>
    <source>
        <strain evidence="2">MCA 3950</strain>
    </source>
</reference>
<accession>A0A9P7VV51</accession>
<name>A0A9P7VV51_9AGAR</name>
<organism evidence="2 3">
    <name type="scientific">Guyanagaster necrorhizus</name>
    <dbReference type="NCBI Taxonomy" id="856835"/>
    <lineage>
        <taxon>Eukaryota</taxon>
        <taxon>Fungi</taxon>
        <taxon>Dikarya</taxon>
        <taxon>Basidiomycota</taxon>
        <taxon>Agaricomycotina</taxon>
        <taxon>Agaricomycetes</taxon>
        <taxon>Agaricomycetidae</taxon>
        <taxon>Agaricales</taxon>
        <taxon>Marasmiineae</taxon>
        <taxon>Physalacriaceae</taxon>
        <taxon>Guyanagaster</taxon>
    </lineage>
</organism>
<evidence type="ECO:0000313" key="3">
    <source>
        <dbReference type="Proteomes" id="UP000812287"/>
    </source>
</evidence>
<evidence type="ECO:0000313" key="2">
    <source>
        <dbReference type="EMBL" id="KAG7446729.1"/>
    </source>
</evidence>
<dbReference type="GeneID" id="66104728"/>
<feature type="compositionally biased region" description="Basic and acidic residues" evidence="1">
    <location>
        <begin position="140"/>
        <end position="154"/>
    </location>
</feature>
<dbReference type="OrthoDB" id="412109at2759"/>
<feature type="compositionally biased region" description="Polar residues" evidence="1">
    <location>
        <begin position="182"/>
        <end position="196"/>
    </location>
</feature>
<dbReference type="RefSeq" id="XP_043040229.1">
    <property type="nucleotide sequence ID" value="XM_043182431.1"/>
</dbReference>
<dbReference type="Proteomes" id="UP000812287">
    <property type="component" value="Unassembled WGS sequence"/>
</dbReference>
<evidence type="ECO:0000256" key="1">
    <source>
        <dbReference type="SAM" id="MobiDB-lite"/>
    </source>
</evidence>
<feature type="compositionally biased region" description="Basic and acidic residues" evidence="1">
    <location>
        <begin position="268"/>
        <end position="281"/>
    </location>
</feature>
<sequence>MSTDTVISERATHLDLHEPDDQWEAELKEKLSVAFNDMLRQAKQKLEDDLNSLGGDNIDAAQKKKLIGEYQASERQIKSYATQSFRFEVEKEREQRRWAAGLEMRTGWKEDLENEQMAIMSGIRRQRTGSAGAESNANPKGRDRESTQPDRLSDSRQQTTTTTTTPTPSATRPSPIPIPTVQRRSSTSGTPVNSVPKNPEVWIPPKSAAEDKPNLLGRRTSQASIRTSPSQNFRPSAPIPENQKPSSNTDSRSSSSHVSKACAPLPEIPKDTATENDHSESRTASSQTSRPSVSTLENRNHYGNLDRDSRSSPSYTLRSENNRRSIPEHDSVEHQTTTTGPVIPIHEHANAEREKARMAEADQLWASHTRAKGKEIEIERDRPSSPLLRSVSNQDVGPPPPPPIATKPVYTPHPSLLTTSRPSSTASSHPPATLYHPFLTVLLPIASLLSIRLPPLRIVNLPSTHLPPP</sequence>
<feature type="compositionally biased region" description="Low complexity" evidence="1">
    <location>
        <begin position="159"/>
        <end position="173"/>
    </location>
</feature>
<feature type="region of interest" description="Disordered" evidence="1">
    <location>
        <begin position="107"/>
        <end position="430"/>
    </location>
</feature>
<feature type="compositionally biased region" description="Basic and acidic residues" evidence="1">
    <location>
        <begin position="345"/>
        <end position="360"/>
    </location>
</feature>
<protein>
    <submittedName>
        <fullName evidence="2">Uncharacterized protein</fullName>
    </submittedName>
</protein>
<feature type="compositionally biased region" description="Basic and acidic residues" evidence="1">
    <location>
        <begin position="372"/>
        <end position="383"/>
    </location>
</feature>
<dbReference type="AlphaFoldDB" id="A0A9P7VV51"/>
<feature type="compositionally biased region" description="Low complexity" evidence="1">
    <location>
        <begin position="246"/>
        <end position="259"/>
    </location>
</feature>
<comment type="caution">
    <text evidence="2">The sequence shown here is derived from an EMBL/GenBank/DDBJ whole genome shotgun (WGS) entry which is preliminary data.</text>
</comment>
<keyword evidence="3" id="KW-1185">Reference proteome</keyword>
<feature type="compositionally biased region" description="Basic and acidic residues" evidence="1">
    <location>
        <begin position="298"/>
        <end position="310"/>
    </location>
</feature>
<feature type="compositionally biased region" description="Basic and acidic residues" evidence="1">
    <location>
        <begin position="320"/>
        <end position="333"/>
    </location>
</feature>